<comment type="caution">
    <text evidence="2">The sequence shown here is derived from an EMBL/GenBank/DDBJ whole genome shotgun (WGS) entry which is preliminary data.</text>
</comment>
<feature type="domain" description="Neutral/alkaline non-lysosomal ceramidase N-terminal" evidence="1">
    <location>
        <begin position="22"/>
        <end position="261"/>
    </location>
</feature>
<reference evidence="2 3" key="1">
    <citation type="submission" date="2021-03" db="EMBL/GenBank/DDBJ databases">
        <title>Genomic Encyclopedia of Type Strains, Phase IV (KMG-IV): sequencing the most valuable type-strain genomes for metagenomic binning, comparative biology and taxonomic classification.</title>
        <authorList>
            <person name="Goeker M."/>
        </authorList>
    </citation>
    <scope>NUCLEOTIDE SEQUENCE [LARGE SCALE GENOMIC DNA]</scope>
    <source>
        <strain evidence="2 3">DSM 26048</strain>
    </source>
</reference>
<sequence>MENNLHSLQFGLAGQVITPEKPVFMHGYGDRTHKSEGAYADIWAKAVLLVANTRLLLVTIDALGSDRSFVVGIKDALQEKFGLQHEQVLINFSHTHGAVYLTGTNTELRKGGYSIGQHAWAGREEELDYTEDEHFYTYVKESILSLVDTCSRQLEEGELLIGRASSDFGVSRRKPKGDGVEWAPYYEGEIDKDLFVLQLADSKGEVKGILYNYGCHTTARGSTYLISGDFSGKTSEYLESAYPGVMAMFLQGCGGEIKPRKSAAGDGFKNCNFEEMDEVGTDLAKEVMAILENSPFTPVNCNFEAKLQDAMLLLEHTPIEQFMQMKDDPDLSDFERKAAERTIQAIENGTIKESLPLYILGWKLDEATRIIAIEGEVSTQYALMIKKLYGNDRTLVLGYSNGVFCYIPTRQMIREGGYEAECNYFFGLSGPFVPEIEDVIMAEVVKAGL</sequence>
<dbReference type="InterPro" id="IPR031329">
    <property type="entry name" value="NEUT/ALK_ceramidase_N"/>
</dbReference>
<proteinExistence type="predicted"/>
<dbReference type="EMBL" id="JAGGLB010000010">
    <property type="protein sequence ID" value="MBP1991837.1"/>
    <property type="molecule type" value="Genomic_DNA"/>
</dbReference>
<dbReference type="Proteomes" id="UP001519287">
    <property type="component" value="Unassembled WGS sequence"/>
</dbReference>
<accession>A0ABS4IW69</accession>
<evidence type="ECO:0000313" key="2">
    <source>
        <dbReference type="EMBL" id="MBP1991837.1"/>
    </source>
</evidence>
<organism evidence="2 3">
    <name type="scientific">Paenibacillus eucommiae</name>
    <dbReference type="NCBI Taxonomy" id="1355755"/>
    <lineage>
        <taxon>Bacteria</taxon>
        <taxon>Bacillati</taxon>
        <taxon>Bacillota</taxon>
        <taxon>Bacilli</taxon>
        <taxon>Bacillales</taxon>
        <taxon>Paenibacillaceae</taxon>
        <taxon>Paenibacillus</taxon>
    </lineage>
</organism>
<evidence type="ECO:0000313" key="3">
    <source>
        <dbReference type="Proteomes" id="UP001519287"/>
    </source>
</evidence>
<protein>
    <recommendedName>
        <fullName evidence="1">Neutral/alkaline non-lysosomal ceramidase N-terminal domain-containing protein</fullName>
    </recommendedName>
</protein>
<dbReference type="RefSeq" id="WP_209972555.1">
    <property type="nucleotide sequence ID" value="NZ_JAGGLB010000010.1"/>
</dbReference>
<evidence type="ECO:0000259" key="1">
    <source>
        <dbReference type="Pfam" id="PF04734"/>
    </source>
</evidence>
<keyword evidence="3" id="KW-1185">Reference proteome</keyword>
<name>A0ABS4IW69_9BACL</name>
<gene>
    <name evidence="2" type="ORF">J2Z66_003444</name>
</gene>
<dbReference type="Pfam" id="PF04734">
    <property type="entry name" value="Ceramidase_alk"/>
    <property type="match status" value="1"/>
</dbReference>